<sequence>MKIIYLNMAYNLKILLNHFHFYELNENLYLDYHIDLNELHSSLQYVIPSMLLMQQQLLLLMVLLLLLLLMLLSMLI</sequence>
<dbReference type="EMBL" id="UZAL01027407">
    <property type="protein sequence ID" value="VDP32314.1"/>
    <property type="molecule type" value="Genomic_DNA"/>
</dbReference>
<accession>A0A183NVJ3</accession>
<name>A0A183NVJ3_9TREM</name>
<gene>
    <name evidence="1" type="ORF">SMTD_LOCUS6129</name>
</gene>
<organism evidence="1 2">
    <name type="scientific">Schistosoma mattheei</name>
    <dbReference type="NCBI Taxonomy" id="31246"/>
    <lineage>
        <taxon>Eukaryota</taxon>
        <taxon>Metazoa</taxon>
        <taxon>Spiralia</taxon>
        <taxon>Lophotrochozoa</taxon>
        <taxon>Platyhelminthes</taxon>
        <taxon>Trematoda</taxon>
        <taxon>Digenea</taxon>
        <taxon>Strigeidida</taxon>
        <taxon>Schistosomatoidea</taxon>
        <taxon>Schistosomatidae</taxon>
        <taxon>Schistosoma</taxon>
    </lineage>
</organism>
<keyword evidence="2" id="KW-1185">Reference proteome</keyword>
<reference evidence="1 2" key="1">
    <citation type="submission" date="2018-11" db="EMBL/GenBank/DDBJ databases">
        <authorList>
            <consortium name="Pathogen Informatics"/>
        </authorList>
    </citation>
    <scope>NUCLEOTIDE SEQUENCE [LARGE SCALE GENOMIC DNA]</scope>
    <source>
        <strain>Denwood</strain>
        <strain evidence="2">Zambia</strain>
    </source>
</reference>
<evidence type="ECO:0000313" key="1">
    <source>
        <dbReference type="EMBL" id="VDP32314.1"/>
    </source>
</evidence>
<proteinExistence type="predicted"/>
<evidence type="ECO:0000313" key="2">
    <source>
        <dbReference type="Proteomes" id="UP000269396"/>
    </source>
</evidence>
<protein>
    <submittedName>
        <fullName evidence="1">Uncharacterized protein</fullName>
    </submittedName>
</protein>
<dbReference type="Proteomes" id="UP000269396">
    <property type="component" value="Unassembled WGS sequence"/>
</dbReference>
<dbReference type="AlphaFoldDB" id="A0A183NVJ3"/>